<accession>A0A180G0F6</accession>
<evidence type="ECO:0000256" key="1">
    <source>
        <dbReference type="SAM" id="MobiDB-lite"/>
    </source>
</evidence>
<evidence type="ECO:0000313" key="4">
    <source>
        <dbReference type="EnsemblFungi" id="PTTG_30063-t43_1-p1"/>
    </source>
</evidence>
<dbReference type="EMBL" id="ADAS02001607">
    <property type="protein sequence ID" value="OAV86137.1"/>
    <property type="molecule type" value="Genomic_DNA"/>
</dbReference>
<dbReference type="EnsemblFungi" id="PTTG_30063-t43_1">
    <property type="protein sequence ID" value="PTTG_30063-t43_1-p1"/>
    <property type="gene ID" value="PTTG_30063"/>
</dbReference>
<reference evidence="4" key="4">
    <citation type="submission" date="2025-05" db="UniProtKB">
        <authorList>
            <consortium name="EnsemblFungi"/>
        </authorList>
    </citation>
    <scope>IDENTIFICATION</scope>
    <source>
        <strain evidence="4">isolate 1-1 / race 1 (BBBD)</strain>
    </source>
</reference>
<name>A0A180G0F6_PUCT1</name>
<feature type="domain" description="DUF4219" evidence="2">
    <location>
        <begin position="45"/>
        <end position="70"/>
    </location>
</feature>
<reference evidence="3" key="1">
    <citation type="submission" date="2009-11" db="EMBL/GenBank/DDBJ databases">
        <authorList>
            <consortium name="The Broad Institute Genome Sequencing Platform"/>
            <person name="Ward D."/>
            <person name="Feldgarden M."/>
            <person name="Earl A."/>
            <person name="Young S.K."/>
            <person name="Zeng Q."/>
            <person name="Koehrsen M."/>
            <person name="Alvarado L."/>
            <person name="Berlin A."/>
            <person name="Bochicchio J."/>
            <person name="Borenstein D."/>
            <person name="Chapman S.B."/>
            <person name="Chen Z."/>
            <person name="Engels R."/>
            <person name="Freedman E."/>
            <person name="Gellesch M."/>
            <person name="Goldberg J."/>
            <person name="Griggs A."/>
            <person name="Gujja S."/>
            <person name="Heilman E."/>
            <person name="Heiman D."/>
            <person name="Hepburn T."/>
            <person name="Howarth C."/>
            <person name="Jen D."/>
            <person name="Larson L."/>
            <person name="Lewis B."/>
            <person name="Mehta T."/>
            <person name="Park D."/>
            <person name="Pearson M."/>
            <person name="Roberts A."/>
            <person name="Saif S."/>
            <person name="Shea T."/>
            <person name="Shenoy N."/>
            <person name="Sisk P."/>
            <person name="Stolte C."/>
            <person name="Sykes S."/>
            <person name="Thomson T."/>
            <person name="Walk T."/>
            <person name="White J."/>
            <person name="Yandava C."/>
            <person name="Izard J."/>
            <person name="Baranova O.V."/>
            <person name="Blanton J.M."/>
            <person name="Tanner A.C."/>
            <person name="Dewhirst F.E."/>
            <person name="Haas B."/>
            <person name="Nusbaum C."/>
            <person name="Birren B."/>
        </authorList>
    </citation>
    <scope>NUCLEOTIDE SEQUENCE [LARGE SCALE GENOMIC DNA]</scope>
    <source>
        <strain evidence="3">1-1 BBBD Race 1</strain>
    </source>
</reference>
<dbReference type="EnsemblFungi" id="PTTG_30063-t43_2">
    <property type="protein sequence ID" value="PTTG_30063-t43_2-p1"/>
    <property type="gene ID" value="PTTG_30063"/>
</dbReference>
<dbReference type="Pfam" id="PF13961">
    <property type="entry name" value="DUF4219"/>
    <property type="match status" value="1"/>
</dbReference>
<gene>
    <name evidence="3" type="ORF">PTTG_30063</name>
</gene>
<dbReference type="Proteomes" id="UP000005240">
    <property type="component" value="Unassembled WGS sequence"/>
</dbReference>
<dbReference type="InterPro" id="IPR025314">
    <property type="entry name" value="DUF4219"/>
</dbReference>
<feature type="region of interest" description="Disordered" evidence="1">
    <location>
        <begin position="1"/>
        <end position="20"/>
    </location>
</feature>
<reference evidence="3" key="2">
    <citation type="submission" date="2016-05" db="EMBL/GenBank/DDBJ databases">
        <title>Comparative analysis highlights variable genome content of wheat rusts and divergence of the mating loci.</title>
        <authorList>
            <person name="Cuomo C.A."/>
            <person name="Bakkeren G."/>
            <person name="Szabo L."/>
            <person name="Khalil H."/>
            <person name="Joly D."/>
            <person name="Goldberg J."/>
            <person name="Young S."/>
            <person name="Zeng Q."/>
            <person name="Fellers J."/>
        </authorList>
    </citation>
    <scope>NUCLEOTIDE SEQUENCE [LARGE SCALE GENOMIC DNA]</scope>
    <source>
        <strain evidence="3">1-1 BBBD Race 1</strain>
    </source>
</reference>
<dbReference type="AlphaFoldDB" id="A0A180G0F6"/>
<sequence length="223" mass="25716">MINPGIINHTIPSKRGKNSRALEVSGMPKINEEEFNESLVQIPLLTEENYPEWVLRMKIYLRHCELLGICTTPPPHSPDADYKKKMYEAVNIITGRLSSSSFMEVIDTENEVNPYLMWQKINSHFGMKSAAIKAKVWLEFTRLPFDGDLKSFTNACRQSLREVHSVDPQIPLDVLVCCILGKIPKRYHHIVDPLIHDQWIMTSPYNTLARIEQFDPRQDPKSV</sequence>
<organism evidence="3">
    <name type="scientific">Puccinia triticina (isolate 1-1 / race 1 (BBBD))</name>
    <name type="common">Brown leaf rust fungus</name>
    <dbReference type="NCBI Taxonomy" id="630390"/>
    <lineage>
        <taxon>Eukaryota</taxon>
        <taxon>Fungi</taxon>
        <taxon>Dikarya</taxon>
        <taxon>Basidiomycota</taxon>
        <taxon>Pucciniomycotina</taxon>
        <taxon>Pucciniomycetes</taxon>
        <taxon>Pucciniales</taxon>
        <taxon>Pucciniaceae</taxon>
        <taxon>Puccinia</taxon>
    </lineage>
</organism>
<evidence type="ECO:0000259" key="2">
    <source>
        <dbReference type="Pfam" id="PF13961"/>
    </source>
</evidence>
<dbReference type="VEuPathDB" id="FungiDB:PTTG_30063"/>
<dbReference type="OrthoDB" id="2502232at2759"/>
<keyword evidence="5" id="KW-1185">Reference proteome</keyword>
<reference evidence="4 5" key="3">
    <citation type="journal article" date="2017" name="G3 (Bethesda)">
        <title>Comparative analysis highlights variable genome content of wheat rusts and divergence of the mating loci.</title>
        <authorList>
            <person name="Cuomo C.A."/>
            <person name="Bakkeren G."/>
            <person name="Khalil H.B."/>
            <person name="Panwar V."/>
            <person name="Joly D."/>
            <person name="Linning R."/>
            <person name="Sakthikumar S."/>
            <person name="Song X."/>
            <person name="Adiconis X."/>
            <person name="Fan L."/>
            <person name="Goldberg J.M."/>
            <person name="Levin J.Z."/>
            <person name="Young S."/>
            <person name="Zeng Q."/>
            <person name="Anikster Y."/>
            <person name="Bruce M."/>
            <person name="Wang M."/>
            <person name="Yin C."/>
            <person name="McCallum B."/>
            <person name="Szabo L.J."/>
            <person name="Hulbert S."/>
            <person name="Chen X."/>
            <person name="Fellers J.P."/>
        </authorList>
    </citation>
    <scope>NUCLEOTIDE SEQUENCE</scope>
    <source>
        <strain evidence="4">isolate 1-1 / race 1 (BBBD)</strain>
        <strain evidence="5">Isolate 1-1 / race 1 (BBBD)</strain>
    </source>
</reference>
<dbReference type="EMBL" id="ADAS02001607">
    <property type="protein sequence ID" value="OAV86136.1"/>
    <property type="molecule type" value="Genomic_DNA"/>
</dbReference>
<protein>
    <recommendedName>
        <fullName evidence="2">DUF4219 domain-containing protein</fullName>
    </recommendedName>
</protein>
<proteinExistence type="predicted"/>
<evidence type="ECO:0000313" key="3">
    <source>
        <dbReference type="EMBL" id="OAV86137.1"/>
    </source>
</evidence>
<evidence type="ECO:0000313" key="5">
    <source>
        <dbReference type="Proteomes" id="UP000005240"/>
    </source>
</evidence>
<dbReference type="Pfam" id="PF14223">
    <property type="entry name" value="Retrotran_gag_2"/>
    <property type="match status" value="1"/>
</dbReference>